<comment type="similarity">
    <text evidence="2 4">Belongs to the pyridoxal phosphate-binding protein YggS/PROSC family.</text>
</comment>
<feature type="modified residue" description="N6-(pyridoxal phosphate)lysine" evidence="2 3">
    <location>
        <position position="32"/>
    </location>
</feature>
<dbReference type="NCBIfam" id="TIGR00044">
    <property type="entry name" value="YggS family pyridoxal phosphate-dependent enzyme"/>
    <property type="match status" value="1"/>
</dbReference>
<dbReference type="Proteomes" id="UP000095237">
    <property type="component" value="Unassembled WGS sequence"/>
</dbReference>
<dbReference type="PIRSF" id="PIRSF004848">
    <property type="entry name" value="YBL036c_PLPDEIII"/>
    <property type="match status" value="1"/>
</dbReference>
<gene>
    <name evidence="6" type="ORF">ATZ36_07335</name>
</gene>
<dbReference type="PANTHER" id="PTHR10146">
    <property type="entry name" value="PROLINE SYNTHETASE CO-TRANSCRIBED BACTERIAL HOMOLOG PROTEIN"/>
    <property type="match status" value="1"/>
</dbReference>
<dbReference type="InterPro" id="IPR011078">
    <property type="entry name" value="PyrdxlP_homeostasis"/>
</dbReference>
<keyword evidence="1 2" id="KW-0663">Pyridoxal phosphate</keyword>
<protein>
    <recommendedName>
        <fullName evidence="2">Pyridoxal phosphate homeostasis protein</fullName>
        <shortName evidence="2">PLP homeostasis protein</shortName>
    </recommendedName>
</protein>
<dbReference type="Pfam" id="PF01168">
    <property type="entry name" value="Ala_racemase_N"/>
    <property type="match status" value="1"/>
</dbReference>
<comment type="function">
    <text evidence="2">Pyridoxal 5'-phosphate (PLP)-binding protein, which is involved in PLP homeostasis.</text>
</comment>
<evidence type="ECO:0000256" key="1">
    <source>
        <dbReference type="ARBA" id="ARBA00022898"/>
    </source>
</evidence>
<dbReference type="InterPro" id="IPR029066">
    <property type="entry name" value="PLP-binding_barrel"/>
</dbReference>
<dbReference type="HAMAP" id="MF_02087">
    <property type="entry name" value="PLP_homeostasis"/>
    <property type="match status" value="1"/>
</dbReference>
<reference evidence="6 7" key="1">
    <citation type="submission" date="2015-11" db="EMBL/GenBank/DDBJ databases">
        <title>Evidence for parallel genomic evolution in an endosymbiosis of termite gut flagellates.</title>
        <authorList>
            <person name="Zheng H."/>
        </authorList>
    </citation>
    <scope>NUCLEOTIDE SEQUENCE [LARGE SCALE GENOMIC DNA]</scope>
    <source>
        <strain evidence="6 7">CET450</strain>
    </source>
</reference>
<dbReference type="Gene3D" id="3.20.20.10">
    <property type="entry name" value="Alanine racemase"/>
    <property type="match status" value="1"/>
</dbReference>
<comment type="cofactor">
    <cofactor evidence="3">
        <name>pyridoxal 5'-phosphate</name>
        <dbReference type="ChEBI" id="CHEBI:597326"/>
    </cofactor>
</comment>
<evidence type="ECO:0000256" key="4">
    <source>
        <dbReference type="RuleBase" id="RU004514"/>
    </source>
</evidence>
<evidence type="ECO:0000256" key="2">
    <source>
        <dbReference type="HAMAP-Rule" id="MF_02087"/>
    </source>
</evidence>
<dbReference type="GO" id="GO:0030170">
    <property type="term" value="F:pyridoxal phosphate binding"/>
    <property type="evidence" value="ECO:0007669"/>
    <property type="project" value="UniProtKB-UniRule"/>
</dbReference>
<dbReference type="AlphaFoldDB" id="A0A1E5IIL9"/>
<evidence type="ECO:0000256" key="3">
    <source>
        <dbReference type="PIRSR" id="PIRSR004848-1"/>
    </source>
</evidence>
<dbReference type="SUPFAM" id="SSF51419">
    <property type="entry name" value="PLP-binding barrel"/>
    <property type="match status" value="1"/>
</dbReference>
<name>A0A1E5IIL9_ENDTX</name>
<dbReference type="PANTHER" id="PTHR10146:SF14">
    <property type="entry name" value="PYRIDOXAL PHOSPHATE HOMEOSTASIS PROTEIN"/>
    <property type="match status" value="1"/>
</dbReference>
<evidence type="ECO:0000313" key="6">
    <source>
        <dbReference type="EMBL" id="OEG69838.1"/>
    </source>
</evidence>
<accession>A0A1E5IIL9</accession>
<dbReference type="InterPro" id="IPR001608">
    <property type="entry name" value="Ala_racemase_N"/>
</dbReference>
<dbReference type="EMBL" id="LNVX01000548">
    <property type="protein sequence ID" value="OEG69838.1"/>
    <property type="molecule type" value="Genomic_DNA"/>
</dbReference>
<keyword evidence="7" id="KW-1185">Reference proteome</keyword>
<proteinExistence type="inferred from homology"/>
<organism evidence="6 7">
    <name type="scientific">Endomicrobium trichonymphae</name>
    <dbReference type="NCBI Taxonomy" id="1408204"/>
    <lineage>
        <taxon>Bacteria</taxon>
        <taxon>Pseudomonadati</taxon>
        <taxon>Elusimicrobiota</taxon>
        <taxon>Endomicrobiia</taxon>
        <taxon>Endomicrobiales</taxon>
        <taxon>Endomicrobiaceae</taxon>
        <taxon>Candidatus Endomicrobiellum</taxon>
    </lineage>
</organism>
<dbReference type="FunFam" id="3.20.20.10:FF:000018">
    <property type="entry name" value="Pyridoxal phosphate homeostasis protein"/>
    <property type="match status" value="1"/>
</dbReference>
<feature type="domain" description="Alanine racemase N-terminal" evidence="5">
    <location>
        <begin position="11"/>
        <end position="225"/>
    </location>
</feature>
<evidence type="ECO:0000259" key="5">
    <source>
        <dbReference type="Pfam" id="PF01168"/>
    </source>
</evidence>
<comment type="caution">
    <text evidence="6">The sequence shown here is derived from an EMBL/GenBank/DDBJ whole genome shotgun (WGS) entry which is preliminary data.</text>
</comment>
<dbReference type="CDD" id="cd00635">
    <property type="entry name" value="PLPDE_III_YBL036c_like"/>
    <property type="match status" value="1"/>
</dbReference>
<evidence type="ECO:0000313" key="7">
    <source>
        <dbReference type="Proteomes" id="UP000095237"/>
    </source>
</evidence>
<sequence>MKNIRGNIEFTKNTVNLVKNASAVVELIAVTKTFPYQCVLEALKCGIKHIGENKIKEALPKFEQLGSSLNGITKHFIGHLQSNKAKKAVENFDLIHSLDSIKLAGDISRYAANRGKLQNCLIEVKVSQEITKTGVDPNDAEDFYKQCLSIPNILIKGLMVIAPYSDNLEDSRPYFKRVYNLFENIKKSSGNSEFNILSMGMSDDYKIAVEEGATMVRIGSAIFGKRNYGNK</sequence>